<accession>A0A6M3X5A0</accession>
<dbReference type="EMBL" id="MT143932">
    <property type="protein sequence ID" value="QJH92934.1"/>
    <property type="molecule type" value="Genomic_DNA"/>
</dbReference>
<name>A0A6M3X5A0_9ZZZZ</name>
<dbReference type="AlphaFoldDB" id="A0A6M3X5A0"/>
<protein>
    <submittedName>
        <fullName evidence="2">Uncharacterized protein</fullName>
    </submittedName>
</protein>
<organism evidence="2">
    <name type="scientific">viral metagenome</name>
    <dbReference type="NCBI Taxonomy" id="1070528"/>
    <lineage>
        <taxon>unclassified sequences</taxon>
        <taxon>metagenomes</taxon>
        <taxon>organismal metagenomes</taxon>
    </lineage>
</organism>
<evidence type="ECO:0000313" key="2">
    <source>
        <dbReference type="EMBL" id="QJH92934.1"/>
    </source>
</evidence>
<reference evidence="2" key="1">
    <citation type="submission" date="2020-03" db="EMBL/GenBank/DDBJ databases">
        <title>The deep terrestrial virosphere.</title>
        <authorList>
            <person name="Holmfeldt K."/>
            <person name="Nilsson E."/>
            <person name="Simone D."/>
            <person name="Lopez-Fernandez M."/>
            <person name="Wu X."/>
            <person name="de Brujin I."/>
            <person name="Lundin D."/>
            <person name="Andersson A."/>
            <person name="Bertilsson S."/>
            <person name="Dopson M."/>
        </authorList>
    </citation>
    <scope>NUCLEOTIDE SEQUENCE</scope>
    <source>
        <strain evidence="2">MM171A02238</strain>
        <strain evidence="1">MM171B01273</strain>
    </source>
</reference>
<proteinExistence type="predicted"/>
<evidence type="ECO:0000313" key="1">
    <source>
        <dbReference type="EMBL" id="QJB02429.1"/>
    </source>
</evidence>
<sequence length="86" mass="9310">MGYDFATDWPGATGTCSIQVKSNGEEIVTRGNAIDSTPSLYWFSMGQLQFEEVNPAGHLVFLAKSDGTNALEAIVEVFGIQIPIKK</sequence>
<dbReference type="EMBL" id="MT143783">
    <property type="protein sequence ID" value="QJB02429.1"/>
    <property type="molecule type" value="Genomic_DNA"/>
</dbReference>
<gene>
    <name evidence="2" type="ORF">MM171A02238_0009</name>
    <name evidence="1" type="ORF">MM171B01273_0005</name>
</gene>